<keyword evidence="2" id="KW-1185">Reference proteome</keyword>
<comment type="caution">
    <text evidence="1">The sequence shown here is derived from an EMBL/GenBank/DDBJ whole genome shotgun (WGS) entry which is preliminary data.</text>
</comment>
<proteinExistence type="predicted"/>
<accession>A0A9D4D482</accession>
<reference evidence="1" key="2">
    <citation type="submission" date="2020-11" db="EMBL/GenBank/DDBJ databases">
        <authorList>
            <person name="McCartney M.A."/>
            <person name="Auch B."/>
            <person name="Kono T."/>
            <person name="Mallez S."/>
            <person name="Becker A."/>
            <person name="Gohl D.M."/>
            <person name="Silverstein K.A.T."/>
            <person name="Koren S."/>
            <person name="Bechman K.B."/>
            <person name="Herman A."/>
            <person name="Abrahante J.E."/>
            <person name="Garbe J."/>
        </authorList>
    </citation>
    <scope>NUCLEOTIDE SEQUENCE</scope>
    <source>
        <strain evidence="1">Duluth1</strain>
        <tissue evidence="1">Whole animal</tissue>
    </source>
</reference>
<sequence>MEFHGIPWNSTALHGIPRRSMEFHGIPYDSAADLQTGSYVLHKEWSTRETKKRRYTHLDFRRELLKELIGGYRKRKNSDRDDAVDRPAVMPVENIVGHRNVRLNAKRTTCKYHKTRVGHPVTLYMGAKSAMYTCVRSATWPIIRQCKYMCICVAVLICL</sequence>
<dbReference type="AlphaFoldDB" id="A0A9D4D482"/>
<organism evidence="1 2">
    <name type="scientific">Dreissena polymorpha</name>
    <name type="common">Zebra mussel</name>
    <name type="synonym">Mytilus polymorpha</name>
    <dbReference type="NCBI Taxonomy" id="45954"/>
    <lineage>
        <taxon>Eukaryota</taxon>
        <taxon>Metazoa</taxon>
        <taxon>Spiralia</taxon>
        <taxon>Lophotrochozoa</taxon>
        <taxon>Mollusca</taxon>
        <taxon>Bivalvia</taxon>
        <taxon>Autobranchia</taxon>
        <taxon>Heteroconchia</taxon>
        <taxon>Euheterodonta</taxon>
        <taxon>Imparidentia</taxon>
        <taxon>Neoheterodontei</taxon>
        <taxon>Myida</taxon>
        <taxon>Dreissenoidea</taxon>
        <taxon>Dreissenidae</taxon>
        <taxon>Dreissena</taxon>
    </lineage>
</organism>
<dbReference type="EMBL" id="JAIWYP010000011">
    <property type="protein sequence ID" value="KAH3738826.1"/>
    <property type="molecule type" value="Genomic_DNA"/>
</dbReference>
<gene>
    <name evidence="1" type="ORF">DPMN_045469</name>
</gene>
<name>A0A9D4D482_DREPO</name>
<evidence type="ECO:0000313" key="1">
    <source>
        <dbReference type="EMBL" id="KAH3738826.1"/>
    </source>
</evidence>
<reference evidence="1" key="1">
    <citation type="journal article" date="2019" name="bioRxiv">
        <title>The Genome of the Zebra Mussel, Dreissena polymorpha: A Resource for Invasive Species Research.</title>
        <authorList>
            <person name="McCartney M.A."/>
            <person name="Auch B."/>
            <person name="Kono T."/>
            <person name="Mallez S."/>
            <person name="Zhang Y."/>
            <person name="Obille A."/>
            <person name="Becker A."/>
            <person name="Abrahante J.E."/>
            <person name="Garbe J."/>
            <person name="Badalamenti J.P."/>
            <person name="Herman A."/>
            <person name="Mangelson H."/>
            <person name="Liachko I."/>
            <person name="Sullivan S."/>
            <person name="Sone E.D."/>
            <person name="Koren S."/>
            <person name="Silverstein K.A.T."/>
            <person name="Beckman K.B."/>
            <person name="Gohl D.M."/>
        </authorList>
    </citation>
    <scope>NUCLEOTIDE SEQUENCE</scope>
    <source>
        <strain evidence="1">Duluth1</strain>
        <tissue evidence="1">Whole animal</tissue>
    </source>
</reference>
<dbReference type="Proteomes" id="UP000828390">
    <property type="component" value="Unassembled WGS sequence"/>
</dbReference>
<protein>
    <submittedName>
        <fullName evidence="1">Uncharacterized protein</fullName>
    </submittedName>
</protein>
<evidence type="ECO:0000313" key="2">
    <source>
        <dbReference type="Proteomes" id="UP000828390"/>
    </source>
</evidence>